<dbReference type="EC" id="2.7.1.24" evidence="3 4"/>
<comment type="catalytic activity">
    <reaction evidence="3">
        <text>3'-dephospho-CoA + ATP = ADP + CoA + H(+)</text>
        <dbReference type="Rhea" id="RHEA:18245"/>
        <dbReference type="ChEBI" id="CHEBI:15378"/>
        <dbReference type="ChEBI" id="CHEBI:30616"/>
        <dbReference type="ChEBI" id="CHEBI:57287"/>
        <dbReference type="ChEBI" id="CHEBI:57328"/>
        <dbReference type="ChEBI" id="CHEBI:456216"/>
        <dbReference type="EC" id="2.7.1.24"/>
    </reaction>
</comment>
<keyword evidence="1 3" id="KW-0547">Nucleotide-binding</keyword>
<organism evidence="5 6">
    <name type="scientific">Halobacillus campisalis</name>
    <dbReference type="NCBI Taxonomy" id="435909"/>
    <lineage>
        <taxon>Bacteria</taxon>
        <taxon>Bacillati</taxon>
        <taxon>Bacillota</taxon>
        <taxon>Bacilli</taxon>
        <taxon>Bacillales</taxon>
        <taxon>Bacillaceae</taxon>
        <taxon>Halobacillus</taxon>
    </lineage>
</organism>
<dbReference type="PROSITE" id="PS51219">
    <property type="entry name" value="DPCK"/>
    <property type="match status" value="1"/>
</dbReference>
<dbReference type="RefSeq" id="WP_289214642.1">
    <property type="nucleotide sequence ID" value="NZ_JAPVRC010000001.1"/>
</dbReference>
<keyword evidence="3 5" id="KW-0808">Transferase</keyword>
<gene>
    <name evidence="3 5" type="primary">coaE</name>
    <name evidence="5" type="ORF">ACFQMN_09505</name>
</gene>
<dbReference type="Pfam" id="PF01121">
    <property type="entry name" value="CoaE"/>
    <property type="match status" value="1"/>
</dbReference>
<dbReference type="PANTHER" id="PTHR10695">
    <property type="entry name" value="DEPHOSPHO-COA KINASE-RELATED"/>
    <property type="match status" value="1"/>
</dbReference>
<dbReference type="GO" id="GO:0004140">
    <property type="term" value="F:dephospho-CoA kinase activity"/>
    <property type="evidence" value="ECO:0007669"/>
    <property type="project" value="UniProtKB-EC"/>
</dbReference>
<feature type="binding site" evidence="3">
    <location>
        <begin position="12"/>
        <end position="17"/>
    </location>
    <ligand>
        <name>ATP</name>
        <dbReference type="ChEBI" id="CHEBI:30616"/>
    </ligand>
</feature>
<evidence type="ECO:0000256" key="3">
    <source>
        <dbReference type="HAMAP-Rule" id="MF_00376"/>
    </source>
</evidence>
<dbReference type="PANTHER" id="PTHR10695:SF46">
    <property type="entry name" value="BIFUNCTIONAL COENZYME A SYNTHASE-RELATED"/>
    <property type="match status" value="1"/>
</dbReference>
<sequence>MGLVIGLTGSIATGKSTVSKMIKSFQIPVVDADIISREVVEIGKPAYLQIVDIFGEEVLNEDGTLNRKSLGNIVFKDEDKRGQLNGIVHPEVRKEMVRQRDEYLNNGERAVVLDIPLLFESKLTSYADRTLVVYVDEDTQLKRLMDRDGSSEDEANYRINSQISIKEKARLADAVIDNSGTLESSRTQLQEVLREWGVLNEPDLT</sequence>
<dbReference type="InterPro" id="IPR001977">
    <property type="entry name" value="Depp_CoAkinase"/>
</dbReference>
<keyword evidence="3" id="KW-0173">Coenzyme A biosynthesis</keyword>
<dbReference type="SUPFAM" id="SSF52540">
    <property type="entry name" value="P-loop containing nucleoside triphosphate hydrolases"/>
    <property type="match status" value="1"/>
</dbReference>
<evidence type="ECO:0000256" key="1">
    <source>
        <dbReference type="ARBA" id="ARBA00022741"/>
    </source>
</evidence>
<comment type="function">
    <text evidence="3">Catalyzes the phosphorylation of the 3'-hydroxyl group of dephosphocoenzyme A to form coenzyme A.</text>
</comment>
<keyword evidence="3 5" id="KW-0418">Kinase</keyword>
<dbReference type="Gene3D" id="3.40.50.300">
    <property type="entry name" value="P-loop containing nucleotide triphosphate hydrolases"/>
    <property type="match status" value="1"/>
</dbReference>
<protein>
    <recommendedName>
        <fullName evidence="3 4">Dephospho-CoA kinase</fullName>
        <ecNumber evidence="3 4">2.7.1.24</ecNumber>
    </recommendedName>
    <alternativeName>
        <fullName evidence="3">Dephosphocoenzyme A kinase</fullName>
    </alternativeName>
</protein>
<reference evidence="6" key="1">
    <citation type="journal article" date="2019" name="Int. J. Syst. Evol. Microbiol.">
        <title>The Global Catalogue of Microorganisms (GCM) 10K type strain sequencing project: providing services to taxonomists for standard genome sequencing and annotation.</title>
        <authorList>
            <consortium name="The Broad Institute Genomics Platform"/>
            <consortium name="The Broad Institute Genome Sequencing Center for Infectious Disease"/>
            <person name="Wu L."/>
            <person name="Ma J."/>
        </authorList>
    </citation>
    <scope>NUCLEOTIDE SEQUENCE [LARGE SCALE GENOMIC DNA]</scope>
    <source>
        <strain evidence="6">CCUG 73951</strain>
    </source>
</reference>
<dbReference type="InterPro" id="IPR027417">
    <property type="entry name" value="P-loop_NTPase"/>
</dbReference>
<comment type="pathway">
    <text evidence="3">Cofactor biosynthesis; coenzyme A biosynthesis; CoA from (R)-pantothenate: step 5/5.</text>
</comment>
<accession>A0ABW2K4R6</accession>
<evidence type="ECO:0000313" key="5">
    <source>
        <dbReference type="EMBL" id="MFC7321115.1"/>
    </source>
</evidence>
<comment type="caution">
    <text evidence="5">The sequence shown here is derived from an EMBL/GenBank/DDBJ whole genome shotgun (WGS) entry which is preliminary data.</text>
</comment>
<dbReference type="Proteomes" id="UP001596494">
    <property type="component" value="Unassembled WGS sequence"/>
</dbReference>
<proteinExistence type="inferred from homology"/>
<comment type="subcellular location">
    <subcellularLocation>
        <location evidence="3">Cytoplasm</location>
    </subcellularLocation>
</comment>
<evidence type="ECO:0000256" key="4">
    <source>
        <dbReference type="NCBIfam" id="TIGR00152"/>
    </source>
</evidence>
<keyword evidence="3" id="KW-0963">Cytoplasm</keyword>
<keyword evidence="6" id="KW-1185">Reference proteome</keyword>
<comment type="similarity">
    <text evidence="3">Belongs to the CoaE family.</text>
</comment>
<evidence type="ECO:0000256" key="2">
    <source>
        <dbReference type="ARBA" id="ARBA00022840"/>
    </source>
</evidence>
<keyword evidence="2 3" id="KW-0067">ATP-binding</keyword>
<evidence type="ECO:0000313" key="6">
    <source>
        <dbReference type="Proteomes" id="UP001596494"/>
    </source>
</evidence>
<dbReference type="HAMAP" id="MF_00376">
    <property type="entry name" value="Dephospho_CoA_kinase"/>
    <property type="match status" value="1"/>
</dbReference>
<dbReference type="CDD" id="cd02022">
    <property type="entry name" value="DPCK"/>
    <property type="match status" value="1"/>
</dbReference>
<dbReference type="EMBL" id="JBHTBY010000006">
    <property type="protein sequence ID" value="MFC7321115.1"/>
    <property type="molecule type" value="Genomic_DNA"/>
</dbReference>
<name>A0ABW2K4R6_9BACI</name>
<dbReference type="NCBIfam" id="TIGR00152">
    <property type="entry name" value="dephospho-CoA kinase"/>
    <property type="match status" value="1"/>
</dbReference>